<evidence type="ECO:0000313" key="2">
    <source>
        <dbReference type="Proteomes" id="UP000035720"/>
    </source>
</evidence>
<dbReference type="Proteomes" id="UP000035720">
    <property type="component" value="Unassembled WGS sequence"/>
</dbReference>
<proteinExistence type="predicted"/>
<evidence type="ECO:0000313" key="1">
    <source>
        <dbReference type="EMBL" id="CCI54962.1"/>
    </source>
</evidence>
<sequence>MTGTTSFDLRTHPWIAVRTDGGVEEVSLLDLFRRAGEIRAIAGEIPTQDVALLRLLLVILHRSLPESFDYPHQRWASLWRAPTLPVDDIEAYLDQWADRFDLLHPQTPFLQVAGLSAAKTSGLVKLIAEVPAGNAYFTTRAGRAVESLSYAEAARWLVHSQQFDVSGIKTGAFGDDRVKGGRGYPIGTGLAGRLGLIILEGESLRETLLLNLVLRIEEDYDADRPVWERAPLGPGLEVTHPVPGGPADLMTWPIRRILLQHNGSEVTDVLIANGDPIHARNLHNLEMMSAWRRSANQEKTYGEPTYMPRQHDPARKLWRGLDGVLARPVAGGSVRGEAATALPAGAVLWLNVLTERESLPPDVPIRIHAVGMSYGTQDSMIESIYDDALSVRPSVLLSDRLAGIALAAAEEGEVGVRQLAQFAANLAAAAGREVEGPREKARLTGFARLDGRYAAWLAGLESTTDVAAAQAEWRRTVATEMTAAGNELLRTVGADALIGRKVNGKHLDAALSDLWFRAFLRKNFIALANQYTERTGAEHG</sequence>
<gene>
    <name evidence="1" type="ORF">BN13_900008</name>
</gene>
<accession>A0A077MGY2</accession>
<dbReference type="InterPro" id="IPR013381">
    <property type="entry name" value="CRISPR-assoc_prot_Cse1"/>
</dbReference>
<evidence type="ECO:0008006" key="3">
    <source>
        <dbReference type="Google" id="ProtNLM"/>
    </source>
</evidence>
<dbReference type="STRING" id="1193518.BN13_900008"/>
<dbReference type="EMBL" id="CAJC01000206">
    <property type="protein sequence ID" value="CCI54962.1"/>
    <property type="molecule type" value="Genomic_DNA"/>
</dbReference>
<dbReference type="AlphaFoldDB" id="A0A077MGY2"/>
<dbReference type="NCBIfam" id="TIGR02547">
    <property type="entry name" value="casA_cse1"/>
    <property type="match status" value="1"/>
</dbReference>
<protein>
    <recommendedName>
        <fullName evidence="3">CRISPR-associated protein, Cse1 family</fullName>
    </recommendedName>
</protein>
<comment type="caution">
    <text evidence="1">The sequence shown here is derived from an EMBL/GenBank/DDBJ whole genome shotgun (WGS) entry which is preliminary data.</text>
</comment>
<keyword evidence="2" id="KW-1185">Reference proteome</keyword>
<dbReference type="RefSeq" id="WP_048547656.1">
    <property type="nucleotide sequence ID" value="NZ_HF571038.1"/>
</dbReference>
<organism evidence="1 2">
    <name type="scientific">Nostocoides jenkinsii Ben 74</name>
    <dbReference type="NCBI Taxonomy" id="1193518"/>
    <lineage>
        <taxon>Bacteria</taxon>
        <taxon>Bacillati</taxon>
        <taxon>Actinomycetota</taxon>
        <taxon>Actinomycetes</taxon>
        <taxon>Micrococcales</taxon>
        <taxon>Intrasporangiaceae</taxon>
        <taxon>Nostocoides</taxon>
    </lineage>
</organism>
<dbReference type="Gene3D" id="1.10.132.100">
    <property type="match status" value="1"/>
</dbReference>
<dbReference type="CDD" id="cd09729">
    <property type="entry name" value="Cse1_I-E"/>
    <property type="match status" value="1"/>
</dbReference>
<dbReference type="Pfam" id="PF09481">
    <property type="entry name" value="CRISPR_Cse1"/>
    <property type="match status" value="1"/>
</dbReference>
<name>A0A077MGY2_9MICO</name>
<dbReference type="OrthoDB" id="3187690at2"/>
<reference evidence="1 2" key="1">
    <citation type="journal article" date="2013" name="ISME J.">
        <title>A metabolic model for members of the genus Tetrasphaera involved in enhanced biological phosphorus removal.</title>
        <authorList>
            <person name="Kristiansen R."/>
            <person name="Nguyen H.T.T."/>
            <person name="Saunders A.M."/>
            <person name="Nielsen J.L."/>
            <person name="Wimmer R."/>
            <person name="Le V.Q."/>
            <person name="McIlroy S.J."/>
            <person name="Petrovski S."/>
            <person name="Seviour R.J."/>
            <person name="Calteau A."/>
            <person name="Nielsen K.L."/>
            <person name="Nielsen P.H."/>
        </authorList>
    </citation>
    <scope>NUCLEOTIDE SEQUENCE [LARGE SCALE GENOMIC DNA]</scope>
    <source>
        <strain evidence="1 2">Ben 74</strain>
    </source>
</reference>